<name>A0A9J5W5R2_SOLCO</name>
<feature type="domain" description="F-box associated beta-propeller type 3" evidence="1">
    <location>
        <begin position="345"/>
        <end position="463"/>
    </location>
</feature>
<dbReference type="PANTHER" id="PTHR31111:SF27">
    <property type="entry name" value="F-BOX DOMAIN-CONTAINING PROTEIN"/>
    <property type="match status" value="1"/>
</dbReference>
<dbReference type="OrthoDB" id="1292568at2759"/>
<dbReference type="AlphaFoldDB" id="A0A9J5W5R2"/>
<comment type="caution">
    <text evidence="2">The sequence shown here is derived from an EMBL/GenBank/DDBJ whole genome shotgun (WGS) entry which is preliminary data.</text>
</comment>
<proteinExistence type="predicted"/>
<evidence type="ECO:0000313" key="2">
    <source>
        <dbReference type="EMBL" id="KAG5570925.1"/>
    </source>
</evidence>
<evidence type="ECO:0000313" key="3">
    <source>
        <dbReference type="Proteomes" id="UP000824120"/>
    </source>
</evidence>
<accession>A0A9J5W5R2</accession>
<feature type="domain" description="F-box associated beta-propeller type 3" evidence="1">
    <location>
        <begin position="14"/>
        <end position="195"/>
    </location>
</feature>
<keyword evidence="3" id="KW-1185">Reference proteome</keyword>
<dbReference type="PANTHER" id="PTHR31111">
    <property type="entry name" value="BNAA05G37150D PROTEIN-RELATED"/>
    <property type="match status" value="1"/>
</dbReference>
<protein>
    <recommendedName>
        <fullName evidence="1">F-box associated beta-propeller type 3 domain-containing protein</fullName>
    </recommendedName>
</protein>
<evidence type="ECO:0000259" key="1">
    <source>
        <dbReference type="Pfam" id="PF08268"/>
    </source>
</evidence>
<organism evidence="2 3">
    <name type="scientific">Solanum commersonii</name>
    <name type="common">Commerson's wild potato</name>
    <name type="synonym">Commerson's nightshade</name>
    <dbReference type="NCBI Taxonomy" id="4109"/>
    <lineage>
        <taxon>Eukaryota</taxon>
        <taxon>Viridiplantae</taxon>
        <taxon>Streptophyta</taxon>
        <taxon>Embryophyta</taxon>
        <taxon>Tracheophyta</taxon>
        <taxon>Spermatophyta</taxon>
        <taxon>Magnoliopsida</taxon>
        <taxon>eudicotyledons</taxon>
        <taxon>Gunneridae</taxon>
        <taxon>Pentapetalae</taxon>
        <taxon>asterids</taxon>
        <taxon>lamiids</taxon>
        <taxon>Solanales</taxon>
        <taxon>Solanaceae</taxon>
        <taxon>Solanoideae</taxon>
        <taxon>Solaneae</taxon>
        <taxon>Solanum</taxon>
    </lineage>
</organism>
<reference evidence="2 3" key="1">
    <citation type="submission" date="2020-09" db="EMBL/GenBank/DDBJ databases">
        <title>De no assembly of potato wild relative species, Solanum commersonii.</title>
        <authorList>
            <person name="Cho K."/>
        </authorList>
    </citation>
    <scope>NUCLEOTIDE SEQUENCE [LARGE SCALE GENOMIC DNA]</scope>
    <source>
        <strain evidence="2">LZ3.2</strain>
        <tissue evidence="2">Leaf</tissue>
    </source>
</reference>
<sequence>MDRVLMVHTASGSYEPVEKRFKVLMQVHNSSGHAQSFIFSLSIDKSWRKIKDIINFFPCYSMKNCSIKEFIYMMDYSKNSIVAFDLRAGNFRVIGLGDDICKNIFDYDWIEVKGKIALLDFWGSFTEESWHSHSFAVERCGRYIETKIWQGFCDSRDGEIIFIAVKNNILFCYFHDVGKISWRYLEIHGAPIEDEINGINIYSVIIFNFSPRKKMTSMLKQILHSDTLYIPLNYCSLGYEHAFLNFFNALVLDSNFTYVHHRRSMIRDGGTKFLIGKTEIYMIKRKMIVLPYRRKNSHSTKSLYYYSLGYEPNSRGHILNFVFTLSIDKTWRKIKSINDVFFPCFTKKSNDICDNRFNYDLIEVKGKLALLDCCECFTGRNDLWILENFEKEEWKSHAIHVPSQWKVVEDIPKPLHSSPQVFYDSPDDEIIFIVMNVCILACYFYDVGKNRWRHLEIHGIPREDRIYGINFYVESLNLC</sequence>
<dbReference type="InterPro" id="IPR013187">
    <property type="entry name" value="F-box-assoc_dom_typ3"/>
</dbReference>
<dbReference type="Pfam" id="PF08268">
    <property type="entry name" value="FBA_3"/>
    <property type="match status" value="2"/>
</dbReference>
<dbReference type="Proteomes" id="UP000824120">
    <property type="component" value="Chromosome 12"/>
</dbReference>
<gene>
    <name evidence="2" type="ORF">H5410_060691</name>
</gene>
<dbReference type="EMBL" id="JACXVP010000012">
    <property type="protein sequence ID" value="KAG5570925.1"/>
    <property type="molecule type" value="Genomic_DNA"/>
</dbReference>